<dbReference type="EMBL" id="JQCL01000015">
    <property type="protein sequence ID" value="KRO14322.1"/>
    <property type="molecule type" value="Genomic_DNA"/>
</dbReference>
<keyword evidence="1" id="KW-1133">Transmembrane helix</keyword>
<evidence type="ECO:0000256" key="1">
    <source>
        <dbReference type="SAM" id="Phobius"/>
    </source>
</evidence>
<feature type="transmembrane region" description="Helical" evidence="1">
    <location>
        <begin position="87"/>
        <end position="106"/>
    </location>
</feature>
<feature type="transmembrane region" description="Helical" evidence="1">
    <location>
        <begin position="6"/>
        <end position="25"/>
    </location>
</feature>
<evidence type="ECO:0000313" key="3">
    <source>
        <dbReference type="EMBL" id="KRO14322.1"/>
    </source>
</evidence>
<organism evidence="3 4">
    <name type="scientific">Lactiplantibacillus xiangfangensis</name>
    <dbReference type="NCBI Taxonomy" id="942150"/>
    <lineage>
        <taxon>Bacteria</taxon>
        <taxon>Bacillati</taxon>
        <taxon>Bacillota</taxon>
        <taxon>Bacilli</taxon>
        <taxon>Lactobacillales</taxon>
        <taxon>Lactobacillaceae</taxon>
        <taxon>Lactiplantibacillus</taxon>
    </lineage>
</organism>
<evidence type="ECO:0000259" key="2">
    <source>
        <dbReference type="Pfam" id="PF04892"/>
    </source>
</evidence>
<dbReference type="Pfam" id="PF04892">
    <property type="entry name" value="VanZ"/>
    <property type="match status" value="1"/>
</dbReference>
<dbReference type="AlphaFoldDB" id="A0A0R2MPV8"/>
<accession>A0A0R2MPV8</accession>
<dbReference type="PATRIC" id="fig|942150.3.peg.1664"/>
<reference evidence="3 4" key="1">
    <citation type="journal article" date="2015" name="Genome Announc.">
        <title>Expanding the biotechnology potential of lactobacilli through comparative genomics of 213 strains and associated genera.</title>
        <authorList>
            <person name="Sun Z."/>
            <person name="Harris H.M."/>
            <person name="McCann A."/>
            <person name="Guo C."/>
            <person name="Argimon S."/>
            <person name="Zhang W."/>
            <person name="Yang X."/>
            <person name="Jeffery I.B."/>
            <person name="Cooney J.C."/>
            <person name="Kagawa T.F."/>
            <person name="Liu W."/>
            <person name="Song Y."/>
            <person name="Salvetti E."/>
            <person name="Wrobel A."/>
            <person name="Rasinkangas P."/>
            <person name="Parkhill J."/>
            <person name="Rea M.C."/>
            <person name="O'Sullivan O."/>
            <person name="Ritari J."/>
            <person name="Douillard F.P."/>
            <person name="Paul Ross R."/>
            <person name="Yang R."/>
            <person name="Briner A.E."/>
            <person name="Felis G.E."/>
            <person name="de Vos W.M."/>
            <person name="Barrangou R."/>
            <person name="Klaenhammer T.R."/>
            <person name="Caufield P.W."/>
            <person name="Cui Y."/>
            <person name="Zhang H."/>
            <person name="O'Toole P.W."/>
        </authorList>
    </citation>
    <scope>NUCLEOTIDE SEQUENCE [LARGE SCALE GENOMIC DNA]</scope>
    <source>
        <strain evidence="3 4">LMG 26013</strain>
    </source>
</reference>
<dbReference type="InterPro" id="IPR053150">
    <property type="entry name" value="Teicoplanin_resist-assoc"/>
</dbReference>
<keyword evidence="1" id="KW-0472">Membrane</keyword>
<feature type="domain" description="VanZ-like" evidence="2">
    <location>
        <begin position="66"/>
        <end position="164"/>
    </location>
</feature>
<dbReference type="PANTHER" id="PTHR36834">
    <property type="entry name" value="MEMBRANE PROTEIN-RELATED"/>
    <property type="match status" value="1"/>
</dbReference>
<dbReference type="STRING" id="942150.IV64_GL001612"/>
<evidence type="ECO:0000313" key="4">
    <source>
        <dbReference type="Proteomes" id="UP000051783"/>
    </source>
</evidence>
<comment type="caution">
    <text evidence="3">The sequence shown here is derived from an EMBL/GenBank/DDBJ whole genome shotgun (WGS) entry which is preliminary data.</text>
</comment>
<feature type="transmembrane region" description="Helical" evidence="1">
    <location>
        <begin position="147"/>
        <end position="163"/>
    </location>
</feature>
<feature type="transmembrane region" description="Helical" evidence="1">
    <location>
        <begin position="37"/>
        <end position="57"/>
    </location>
</feature>
<dbReference type="Proteomes" id="UP000051783">
    <property type="component" value="Unassembled WGS sequence"/>
</dbReference>
<name>A0A0R2MPV8_9LACO</name>
<keyword evidence="4" id="KW-1185">Reference proteome</keyword>
<protein>
    <recommendedName>
        <fullName evidence="2">VanZ-like domain-containing protein</fullName>
    </recommendedName>
</protein>
<feature type="transmembrane region" description="Helical" evidence="1">
    <location>
        <begin position="113"/>
        <end position="135"/>
    </location>
</feature>
<keyword evidence="1" id="KW-0812">Transmembrane</keyword>
<gene>
    <name evidence="3" type="ORF">IV64_GL001612</name>
</gene>
<dbReference type="InterPro" id="IPR006976">
    <property type="entry name" value="VanZ-like"/>
</dbReference>
<proteinExistence type="predicted"/>
<dbReference type="PANTHER" id="PTHR36834:SF2">
    <property type="entry name" value="MEMBRANE PROTEIN"/>
    <property type="match status" value="1"/>
</dbReference>
<sequence>MIYLLAWLPFILITIICGYLANRLWRSASNPWLRFKRLGLLGFIWVLTAFCYTPTAYNFSGDIILHYIQWGPVKLNPVPFQQLDTEFWLNVLLTVPLGALLGWNFPHWSWRQIILAGLLTGLCLESGQFILDWLVHISRWVETDDVLTNWAGVLLGYTAYRLFRHVPGFKWLQN</sequence>